<name>A0A0W8G4K0_9ZZZZ</name>
<dbReference type="InterPro" id="IPR029052">
    <property type="entry name" value="Metallo-depent_PP-like"/>
</dbReference>
<proteinExistence type="predicted"/>
<protein>
    <submittedName>
        <fullName evidence="2">Putative phosphoesterase</fullName>
    </submittedName>
</protein>
<dbReference type="SUPFAM" id="SSF56300">
    <property type="entry name" value="Metallo-dependent phosphatases"/>
    <property type="match status" value="1"/>
</dbReference>
<evidence type="ECO:0000313" key="2">
    <source>
        <dbReference type="EMBL" id="KUG28069.1"/>
    </source>
</evidence>
<gene>
    <name evidence="2" type="ORF">ASZ90_002070</name>
</gene>
<dbReference type="Gene3D" id="3.60.21.10">
    <property type="match status" value="1"/>
</dbReference>
<dbReference type="Pfam" id="PF12850">
    <property type="entry name" value="Metallophos_2"/>
    <property type="match status" value="1"/>
</dbReference>
<organism evidence="2">
    <name type="scientific">hydrocarbon metagenome</name>
    <dbReference type="NCBI Taxonomy" id="938273"/>
    <lineage>
        <taxon>unclassified sequences</taxon>
        <taxon>metagenomes</taxon>
        <taxon>ecological metagenomes</taxon>
    </lineage>
</organism>
<accession>A0A0W8G4K0</accession>
<dbReference type="EMBL" id="LNQE01000261">
    <property type="protein sequence ID" value="KUG28069.1"/>
    <property type="molecule type" value="Genomic_DNA"/>
</dbReference>
<feature type="domain" description="Calcineurin-like phosphoesterase" evidence="1">
    <location>
        <begin position="1"/>
        <end position="136"/>
    </location>
</feature>
<dbReference type="PANTHER" id="PTHR11124">
    <property type="entry name" value="VACUOLAR SORTING PROTEIN VPS29"/>
    <property type="match status" value="1"/>
</dbReference>
<dbReference type="InterPro" id="IPR000979">
    <property type="entry name" value="Phosphodiesterase_MJ0936/Vps29"/>
</dbReference>
<dbReference type="AlphaFoldDB" id="A0A0W8G4K0"/>
<reference evidence="2" key="1">
    <citation type="journal article" date="2015" name="Proc. Natl. Acad. Sci. U.S.A.">
        <title>Networks of energetic and metabolic interactions define dynamics in microbial communities.</title>
        <authorList>
            <person name="Embree M."/>
            <person name="Liu J.K."/>
            <person name="Al-Bassam M.M."/>
            <person name="Zengler K."/>
        </authorList>
    </citation>
    <scope>NUCLEOTIDE SEQUENCE</scope>
</reference>
<sequence length="155" mass="17119">MRIAVVSDTHLSAPTDWLERAYATYLAPADAVVHCGDMTGRSAWSFFLQHPCFYCVQGNMDDYQLAVDLPPRLELELAGLKVAVCHGWGYKAGLSRRLYEAFGPEYDIIFFGHTHAREDSQYGRTRCINPGSLGEGSLAVVTIEGGKIATEFVTL</sequence>
<comment type="caution">
    <text evidence="2">The sequence shown here is derived from an EMBL/GenBank/DDBJ whole genome shotgun (WGS) entry which is preliminary data.</text>
</comment>
<dbReference type="InterPro" id="IPR024654">
    <property type="entry name" value="Calcineurin-like_PHP_lpxH"/>
</dbReference>
<dbReference type="NCBIfam" id="TIGR00040">
    <property type="entry name" value="yfcE"/>
    <property type="match status" value="1"/>
</dbReference>
<evidence type="ECO:0000259" key="1">
    <source>
        <dbReference type="Pfam" id="PF12850"/>
    </source>
</evidence>